<organism evidence="1 2">
    <name type="scientific">Endobacterium cereale</name>
    <dbReference type="NCBI Taxonomy" id="2663029"/>
    <lineage>
        <taxon>Bacteria</taxon>
        <taxon>Pseudomonadati</taxon>
        <taxon>Pseudomonadota</taxon>
        <taxon>Alphaproteobacteria</taxon>
        <taxon>Hyphomicrobiales</taxon>
        <taxon>Rhizobiaceae</taxon>
        <taxon>Endobacterium</taxon>
    </lineage>
</organism>
<name>A0A6A8AB94_9HYPH</name>
<protein>
    <submittedName>
        <fullName evidence="1">DUF3396 domain-containing protein</fullName>
    </submittedName>
</protein>
<dbReference type="RefSeq" id="WP_153353577.1">
    <property type="nucleotide sequence ID" value="NZ_JAYKOO010000012.1"/>
</dbReference>
<sequence>MTDLLLYNGNPSAVPAFRIIAIVEGDIHAEPSRSALAAIYSRFEAAFGESANVTAYNFPGHTGKIRWTNPDLITDGQNFFRRDSTEYGEGIRRYGYAIEEFKEPAVPYFCVEQRSHFHFLEIDLPETAPSIREFADFVTEELLKVRVITGVMGFGFFLPPYKGSLEFILGAAAARFKAAIEISPSMVMDGVRREGSAYRWKSGEKAGIADIGWRTLVGAEFWDRLPPMEDIGSQPDIAVDKSDTVLSITAGSEPIWGDVNKGEAIDAYRAVAAYLSPVQMPAGCMKAFAFGGTGEPAHNDKVEAYLSRFE</sequence>
<reference evidence="1 2" key="1">
    <citation type="submission" date="2019-11" db="EMBL/GenBank/DDBJ databases">
        <title>Genome analysis of Rhizobacterium cereale a novel genus and species isolated from maize roots in North Spain.</title>
        <authorList>
            <person name="Menendez E."/>
            <person name="Flores-Felix J.D."/>
            <person name="Ramirez-Bahena M.-H."/>
            <person name="Igual J.M."/>
            <person name="Garcia-Fraile P."/>
            <person name="Peix A."/>
            <person name="Velazquez E."/>
        </authorList>
    </citation>
    <scope>NUCLEOTIDE SEQUENCE [LARGE SCALE GENOMIC DNA]</scope>
    <source>
        <strain evidence="1 2">RZME27</strain>
    </source>
</reference>
<dbReference type="AlphaFoldDB" id="A0A6A8AB94"/>
<accession>A0A6A8AB94</accession>
<keyword evidence="2" id="KW-1185">Reference proteome</keyword>
<evidence type="ECO:0000313" key="2">
    <source>
        <dbReference type="Proteomes" id="UP000435138"/>
    </source>
</evidence>
<proteinExistence type="predicted"/>
<comment type="caution">
    <text evidence="1">The sequence shown here is derived from an EMBL/GenBank/DDBJ whole genome shotgun (WGS) entry which is preliminary data.</text>
</comment>
<dbReference type="Proteomes" id="UP000435138">
    <property type="component" value="Unassembled WGS sequence"/>
</dbReference>
<gene>
    <name evidence="1" type="ORF">GAO09_08380</name>
</gene>
<evidence type="ECO:0000313" key="1">
    <source>
        <dbReference type="EMBL" id="MQY46071.1"/>
    </source>
</evidence>
<dbReference type="EMBL" id="WIXI01000039">
    <property type="protein sequence ID" value="MQY46071.1"/>
    <property type="molecule type" value="Genomic_DNA"/>
</dbReference>